<dbReference type="PANTHER" id="PTHR42929:SF1">
    <property type="entry name" value="INNER MEMBRANE ABC TRANSPORTER PERMEASE PROTEIN YDCU-RELATED"/>
    <property type="match status" value="1"/>
</dbReference>
<gene>
    <name evidence="10" type="ORF">PHILAsVB114_04730</name>
</gene>
<sequence length="297" mass="32640">MALAVKSEGRDAIKRRALLSRAIFLVPGLTYITAFMLIPLGFIIAYTFLSRGTYGGVEFIFTFENYTRALDSLYIGVLVKSILIAGAATLLAFLIGFPVAYAITKLPTNRQNIMLVLIVLPFWTNFLIRTYAWIVLLNTQGFLNKGLINMGVISQPLELLYKPSAIVLGLLYAYIPLMILPIYSSLVRIDPAMKEAAINLGATPAQAFRQVTLPLALPGVLIGAIFVFVPSVGNFIVPELLGGGKTIMVGNLIRDQFLKARDWPFGSVMALSMVVMLCALFFIQARVNRRVLGDTRA</sequence>
<evidence type="ECO:0000256" key="5">
    <source>
        <dbReference type="ARBA" id="ARBA00022692"/>
    </source>
</evidence>
<comment type="similarity">
    <text evidence="2">Belongs to the binding-protein-dependent transport system permease family. CysTW subfamily.</text>
</comment>
<dbReference type="Pfam" id="PF00528">
    <property type="entry name" value="BPD_transp_1"/>
    <property type="match status" value="1"/>
</dbReference>
<evidence type="ECO:0000313" key="11">
    <source>
        <dbReference type="Proteomes" id="UP000217221"/>
    </source>
</evidence>
<dbReference type="AlphaFoldDB" id="A0A249LFT6"/>
<evidence type="ECO:0000313" key="10">
    <source>
        <dbReference type="EMBL" id="ASY27933.1"/>
    </source>
</evidence>
<dbReference type="Gene3D" id="1.10.3720.10">
    <property type="entry name" value="MetI-like"/>
    <property type="match status" value="1"/>
</dbReference>
<evidence type="ECO:0000256" key="3">
    <source>
        <dbReference type="ARBA" id="ARBA00022448"/>
    </source>
</evidence>
<evidence type="ECO:0000256" key="8">
    <source>
        <dbReference type="RuleBase" id="RU363032"/>
    </source>
</evidence>
<dbReference type="RefSeq" id="WP_095698232.1">
    <property type="nucleotide sequence ID" value="NZ_CP016782.1"/>
</dbReference>
<keyword evidence="7 8" id="KW-0472">Membrane</keyword>
<feature type="transmembrane region" description="Helical" evidence="8">
    <location>
        <begin position="113"/>
        <end position="134"/>
    </location>
</feature>
<feature type="transmembrane region" description="Helical" evidence="8">
    <location>
        <begin position="22"/>
        <end position="49"/>
    </location>
</feature>
<dbReference type="Proteomes" id="UP000217221">
    <property type="component" value="Chromosome"/>
</dbReference>
<dbReference type="GO" id="GO:0055085">
    <property type="term" value="P:transmembrane transport"/>
    <property type="evidence" value="ECO:0007669"/>
    <property type="project" value="InterPro"/>
</dbReference>
<dbReference type="PROSITE" id="PS50928">
    <property type="entry name" value="ABC_TM1"/>
    <property type="match status" value="1"/>
</dbReference>
<comment type="subcellular location">
    <subcellularLocation>
        <location evidence="1 8">Cell membrane</location>
        <topology evidence="1 8">Multi-pass membrane protein</topology>
    </subcellularLocation>
</comment>
<feature type="transmembrane region" description="Helical" evidence="8">
    <location>
        <begin position="165"/>
        <end position="184"/>
    </location>
</feature>
<evidence type="ECO:0000256" key="7">
    <source>
        <dbReference type="ARBA" id="ARBA00023136"/>
    </source>
</evidence>
<dbReference type="InterPro" id="IPR035906">
    <property type="entry name" value="MetI-like_sf"/>
</dbReference>
<keyword evidence="6 8" id="KW-1133">Transmembrane helix</keyword>
<keyword evidence="5 8" id="KW-0812">Transmembrane</keyword>
<dbReference type="EMBL" id="CP016782">
    <property type="protein sequence ID" value="ASY27933.1"/>
    <property type="molecule type" value="Genomic_DNA"/>
</dbReference>
<dbReference type="PANTHER" id="PTHR42929">
    <property type="entry name" value="INNER MEMBRANE ABC TRANSPORTER PERMEASE PROTEIN YDCU-RELATED-RELATED"/>
    <property type="match status" value="1"/>
</dbReference>
<dbReference type="InterPro" id="IPR000515">
    <property type="entry name" value="MetI-like"/>
</dbReference>
<evidence type="ECO:0000256" key="2">
    <source>
        <dbReference type="ARBA" id="ARBA00007069"/>
    </source>
</evidence>
<dbReference type="OrthoDB" id="9808619at2"/>
<accession>A0A249LFT6</accession>
<keyword evidence="4" id="KW-1003">Cell membrane</keyword>
<feature type="transmembrane region" description="Helical" evidence="8">
    <location>
        <begin position="73"/>
        <end position="101"/>
    </location>
</feature>
<name>A0A249LFT6_9ACTN</name>
<evidence type="ECO:0000259" key="9">
    <source>
        <dbReference type="PROSITE" id="PS50928"/>
    </source>
</evidence>
<keyword evidence="3 8" id="KW-0813">Transport</keyword>
<proteinExistence type="inferred from homology"/>
<protein>
    <submittedName>
        <fullName evidence="10">Spermidine/putrescine transport system permease protein</fullName>
    </submittedName>
</protein>
<reference evidence="10 11" key="1">
    <citation type="submission" date="2016-07" db="EMBL/GenBank/DDBJ databases">
        <title>High microdiversification within the ubiquitous acI lineage of Actinobacteria.</title>
        <authorList>
            <person name="Neuenschwander S.M."/>
            <person name="Salcher M."/>
            <person name="Ghai R."/>
            <person name="Pernthaler J."/>
        </authorList>
    </citation>
    <scope>NUCLEOTIDE SEQUENCE [LARGE SCALE GENOMIC DNA]</scope>
    <source>
        <strain evidence="10">MMS-VB-114</strain>
    </source>
</reference>
<feature type="domain" description="ABC transmembrane type-1" evidence="9">
    <location>
        <begin position="78"/>
        <end position="286"/>
    </location>
</feature>
<dbReference type="SUPFAM" id="SSF161098">
    <property type="entry name" value="MetI-like"/>
    <property type="match status" value="1"/>
</dbReference>
<organism evidence="10 11">
    <name type="scientific">Candidatus Planktophila limnetica</name>
    <dbReference type="NCBI Taxonomy" id="573600"/>
    <lineage>
        <taxon>Bacteria</taxon>
        <taxon>Bacillati</taxon>
        <taxon>Actinomycetota</taxon>
        <taxon>Actinomycetes</taxon>
        <taxon>Candidatus Nanopelagicales</taxon>
        <taxon>Candidatus Nanopelagicaceae</taxon>
        <taxon>Candidatus Planktophila</taxon>
    </lineage>
</organism>
<dbReference type="KEGG" id="plim:PHILAsVB114_04730"/>
<feature type="transmembrane region" description="Helical" evidence="8">
    <location>
        <begin position="263"/>
        <end position="283"/>
    </location>
</feature>
<dbReference type="GO" id="GO:0005886">
    <property type="term" value="C:plasma membrane"/>
    <property type="evidence" value="ECO:0007669"/>
    <property type="project" value="UniProtKB-SubCell"/>
</dbReference>
<keyword evidence="11" id="KW-1185">Reference proteome</keyword>
<feature type="transmembrane region" description="Helical" evidence="8">
    <location>
        <begin position="215"/>
        <end position="237"/>
    </location>
</feature>
<evidence type="ECO:0000256" key="4">
    <source>
        <dbReference type="ARBA" id="ARBA00022475"/>
    </source>
</evidence>
<evidence type="ECO:0000256" key="6">
    <source>
        <dbReference type="ARBA" id="ARBA00022989"/>
    </source>
</evidence>
<evidence type="ECO:0000256" key="1">
    <source>
        <dbReference type="ARBA" id="ARBA00004651"/>
    </source>
</evidence>
<dbReference type="CDD" id="cd06261">
    <property type="entry name" value="TM_PBP2"/>
    <property type="match status" value="1"/>
</dbReference>